<reference evidence="2" key="1">
    <citation type="journal article" date="2003" name="Nat. Biotechnol.">
        <title>The genome sequence of the entomopathogenic bacterium Photorhabdus luminescens.</title>
        <authorList>
            <person name="Duchaud E."/>
            <person name="Rusniok C."/>
            <person name="Frangeul L."/>
            <person name="Buchrieser C."/>
            <person name="Givaudan A."/>
            <person name="Taourit S."/>
            <person name="Bocs S."/>
            <person name="Boursaux-Eude C."/>
            <person name="Chandler M."/>
            <person name="Charles J.-F."/>
            <person name="Dassa E."/>
            <person name="Derose R."/>
            <person name="Derzelle S."/>
            <person name="Freyssinet G."/>
            <person name="Gaudriault S."/>
            <person name="Medigue C."/>
            <person name="Lanois A."/>
            <person name="Powell K."/>
            <person name="Siguier P."/>
            <person name="Vincent R."/>
            <person name="Wingate V."/>
            <person name="Zouine M."/>
            <person name="Glaser P."/>
            <person name="Boemare N."/>
            <person name="Danchin A."/>
            <person name="Kunst F."/>
        </authorList>
    </citation>
    <scope>NUCLEOTIDE SEQUENCE [LARGE SCALE GENOMIC DNA]</scope>
    <source>
        <strain evidence="2">DSM 15139 / CIP 105565 / TT01</strain>
    </source>
</reference>
<dbReference type="InterPro" id="IPR046135">
    <property type="entry name" value="DUF6137"/>
</dbReference>
<dbReference type="EMBL" id="BX571872">
    <property type="protein sequence ID" value="CAE16520.1"/>
    <property type="molecule type" value="Genomic_DNA"/>
</dbReference>
<dbReference type="STRING" id="243265.plu4148"/>
<dbReference type="HOGENOM" id="CLU_168258_0_0_6"/>
<dbReference type="KEGG" id="plu:plu4148"/>
<evidence type="ECO:0000313" key="2">
    <source>
        <dbReference type="Proteomes" id="UP000002514"/>
    </source>
</evidence>
<accession>Q7MZW4</accession>
<keyword evidence="2" id="KW-1185">Reference proteome</keyword>
<proteinExistence type="predicted"/>
<organism evidence="1 2">
    <name type="scientific">Photorhabdus laumondii subsp. laumondii (strain DSM 15139 / CIP 105565 / TT01)</name>
    <name type="common">Photorhabdus luminescens subsp. laumondii</name>
    <dbReference type="NCBI Taxonomy" id="243265"/>
    <lineage>
        <taxon>Bacteria</taxon>
        <taxon>Pseudomonadati</taxon>
        <taxon>Pseudomonadota</taxon>
        <taxon>Gammaproteobacteria</taxon>
        <taxon>Enterobacterales</taxon>
        <taxon>Morganellaceae</taxon>
        <taxon>Photorhabdus</taxon>
    </lineage>
</organism>
<sequence>MSISASLSCRKILGEIMSISVNYIRQLIIKVACDTTGDSVEELIGRGRLEIPPRDAIEFMVRLEALFDCTLGCLRYEPLSIEIDEFSAIVNNALNVRVSTASTFCCSSTSRGAASVR</sequence>
<dbReference type="AlphaFoldDB" id="Q7MZW4"/>
<name>Q7MZW4_PHOLL</name>
<dbReference type="Pfam" id="PF19634">
    <property type="entry name" value="DUF6137"/>
    <property type="match status" value="1"/>
</dbReference>
<dbReference type="Proteomes" id="UP000002514">
    <property type="component" value="Chromosome"/>
</dbReference>
<gene>
    <name evidence="1" type="ordered locus">plu4148</name>
</gene>
<protein>
    <submittedName>
        <fullName evidence="1">Photorhabdus luminescens subsp. laumondii TTO1 complete genome segment 14/17</fullName>
    </submittedName>
</protein>
<evidence type="ECO:0000313" key="1">
    <source>
        <dbReference type="EMBL" id="CAE16520.1"/>
    </source>
</evidence>